<feature type="compositionally biased region" description="Low complexity" evidence="1">
    <location>
        <begin position="449"/>
        <end position="466"/>
    </location>
</feature>
<feature type="transmembrane region" description="Helical" evidence="2">
    <location>
        <begin position="12"/>
        <end position="31"/>
    </location>
</feature>
<dbReference type="PANTHER" id="PTHR37464">
    <property type="entry name" value="BLL2463 PROTEIN"/>
    <property type="match status" value="1"/>
</dbReference>
<feature type="region of interest" description="Disordered" evidence="1">
    <location>
        <begin position="449"/>
        <end position="499"/>
    </location>
</feature>
<keyword evidence="2" id="KW-0812">Transmembrane</keyword>
<feature type="compositionally biased region" description="Gly residues" evidence="1">
    <location>
        <begin position="467"/>
        <end position="495"/>
    </location>
</feature>
<evidence type="ECO:0000313" key="5">
    <source>
        <dbReference type="EMBL" id="WPD18639.1"/>
    </source>
</evidence>
<dbReference type="SUPFAM" id="SSF53300">
    <property type="entry name" value="vWA-like"/>
    <property type="match status" value="1"/>
</dbReference>
<sequence>MPPIFGATGWSALGAALALAGAGVIVLLYLLRRQPERRVVSSTLLWERALREAVARTPWQRLRNQLPLWLEVLAALALALALARPLWPGSAPPLPGGVWVVDASASMHAGDRWSQALQALEADLRRAGGGFRGALIWAGPVPAVLAGPDATPGQLREAVAALRQRRPTGAVADWQTALALAYGAAARLPAGSPIRIVTDSSDPGLREQLGGAFPGDRPVELVPVGEPVDNTGILAVAAEDSSATPGGAAPGDPAPVGAAPGGAASGGPSAGGGTSGHGAARGAAAGGPAAAGEAGEGTAGAPAGGPAPAGATPGTAARGGAPPGDTPPGDVGKTATAPAGVTVTATLAHFGRRPVETNVLLETDGQPREARPVRLEPGEVEQVIWTLDEPARLYRVALAPGDAYPLDDVAWTLARQPERIRIGLLSAGPAGLIERAFRLHPGSQVVRLDQGQAGSGESSESESGAGPASGSGNGNGDGAGSRDGSGTREAGGGGAAPEAVAPDLEGFDLLVVVGRPLPPEVPERLPVVWINPPGGAGRELGPAFAPRRLAAGDHPETARVLSHVHLGSFQLMAARPLTREPGEVPLILGDGRPVAVLRPAGAARAGRAVLAFDPYQGTLLLRPAWPLLVQNLLAVLAPGGFGLPAEATAGESLVMAPSPLLADVTVTDPHGAAVAPGSPLEQPGLYRATARTAGGEPVEAFLWVRPHPGESRAVSTGAGQLAASSGSSRAGAPGDGAVGGQPAGTTGQGQPAGSEAAGAGAGTAGGATGADAGTAGGATGAATAAAAASPYWRIPAFIALLLLILDAWVVRHGL</sequence>
<gene>
    <name evidence="5" type="ORF">Q5761_09775</name>
</gene>
<feature type="domain" description="DUF7407" evidence="4">
    <location>
        <begin position="339"/>
        <end position="411"/>
    </location>
</feature>
<feature type="compositionally biased region" description="Low complexity" evidence="1">
    <location>
        <begin position="743"/>
        <end position="758"/>
    </location>
</feature>
<dbReference type="InterPro" id="IPR024163">
    <property type="entry name" value="Aerotolerance_reg_N"/>
</dbReference>
<protein>
    <submittedName>
        <fullName evidence="5">VWA domain-containing protein</fullName>
    </submittedName>
</protein>
<feature type="compositionally biased region" description="Gly residues" evidence="1">
    <location>
        <begin position="259"/>
        <end position="276"/>
    </location>
</feature>
<feature type="compositionally biased region" description="Low complexity" evidence="1">
    <location>
        <begin position="327"/>
        <end position="336"/>
    </location>
</feature>
<keyword evidence="2" id="KW-0472">Membrane</keyword>
<dbReference type="RefSeq" id="WP_318750454.1">
    <property type="nucleotide sequence ID" value="NZ_CP132508.1"/>
</dbReference>
<evidence type="ECO:0000256" key="1">
    <source>
        <dbReference type="SAM" id="MobiDB-lite"/>
    </source>
</evidence>
<name>A0ABZ0QPP9_9FIRM</name>
<dbReference type="Pfam" id="PF24156">
    <property type="entry name" value="DUF7407"/>
    <property type="match status" value="1"/>
</dbReference>
<dbReference type="EMBL" id="CP132508">
    <property type="protein sequence ID" value="WPD18639.1"/>
    <property type="molecule type" value="Genomic_DNA"/>
</dbReference>
<keyword evidence="6" id="KW-1185">Reference proteome</keyword>
<feature type="compositionally biased region" description="Gly residues" evidence="1">
    <location>
        <begin position="733"/>
        <end position="742"/>
    </location>
</feature>
<keyword evidence="2" id="KW-1133">Transmembrane helix</keyword>
<feature type="region of interest" description="Disordered" evidence="1">
    <location>
        <begin position="712"/>
        <end position="767"/>
    </location>
</feature>
<feature type="compositionally biased region" description="Low complexity" evidence="1">
    <location>
        <begin position="277"/>
        <end position="293"/>
    </location>
</feature>
<proteinExistence type="predicted"/>
<feature type="compositionally biased region" description="Low complexity" evidence="1">
    <location>
        <begin position="243"/>
        <end position="258"/>
    </location>
</feature>
<dbReference type="PANTHER" id="PTHR37464:SF1">
    <property type="entry name" value="BLL2463 PROTEIN"/>
    <property type="match status" value="1"/>
</dbReference>
<dbReference type="Pfam" id="PF07584">
    <property type="entry name" value="BatA"/>
    <property type="match status" value="1"/>
</dbReference>
<evidence type="ECO:0000256" key="2">
    <source>
        <dbReference type="SAM" id="Phobius"/>
    </source>
</evidence>
<reference evidence="5 6" key="1">
    <citation type="submission" date="2023-08" db="EMBL/GenBank/DDBJ databases">
        <title>Genome sequence of Thermaerobacter compostii strain Ins1, a spore-forming filamentous bacterium isolated from a deep geothermal reservoir.</title>
        <authorList>
            <person name="Bregnard D."/>
            <person name="Gonzalez D."/>
            <person name="Junier P."/>
        </authorList>
    </citation>
    <scope>NUCLEOTIDE SEQUENCE [LARGE SCALE GENOMIC DNA]</scope>
    <source>
        <strain evidence="5 6">Ins1</strain>
    </source>
</reference>
<evidence type="ECO:0000259" key="4">
    <source>
        <dbReference type="Pfam" id="PF24156"/>
    </source>
</evidence>
<dbReference type="InterPro" id="IPR055830">
    <property type="entry name" value="DUF7407"/>
</dbReference>
<feature type="region of interest" description="Disordered" evidence="1">
    <location>
        <begin position="240"/>
        <end position="336"/>
    </location>
</feature>
<feature type="domain" description="Aerotolerance regulator N-terminal" evidence="3">
    <location>
        <begin position="10"/>
        <end position="85"/>
    </location>
</feature>
<feature type="compositionally biased region" description="Low complexity" evidence="1">
    <location>
        <begin position="715"/>
        <end position="732"/>
    </location>
</feature>
<feature type="compositionally biased region" description="Low complexity" evidence="1">
    <location>
        <begin position="299"/>
        <end position="320"/>
    </location>
</feature>
<evidence type="ECO:0000259" key="3">
    <source>
        <dbReference type="Pfam" id="PF07584"/>
    </source>
</evidence>
<evidence type="ECO:0000313" key="6">
    <source>
        <dbReference type="Proteomes" id="UP001304683"/>
    </source>
</evidence>
<organism evidence="5 6">
    <name type="scientific">Thermaerobacter composti</name>
    <dbReference type="NCBI Taxonomy" id="554949"/>
    <lineage>
        <taxon>Bacteria</taxon>
        <taxon>Bacillati</taxon>
        <taxon>Bacillota</taxon>
        <taxon>Clostridia</taxon>
        <taxon>Eubacteriales</taxon>
        <taxon>Clostridiales Family XVII. Incertae Sedis</taxon>
        <taxon>Thermaerobacter</taxon>
    </lineage>
</organism>
<feature type="transmembrane region" description="Helical" evidence="2">
    <location>
        <begin position="66"/>
        <end position="87"/>
    </location>
</feature>
<dbReference type="InterPro" id="IPR036465">
    <property type="entry name" value="vWFA_dom_sf"/>
</dbReference>
<dbReference type="Proteomes" id="UP001304683">
    <property type="component" value="Chromosome"/>
</dbReference>
<accession>A0ABZ0QPP9</accession>